<dbReference type="InterPro" id="IPR012454">
    <property type="entry name" value="DUF1659"/>
</dbReference>
<feature type="domain" description="DUF1659" evidence="1">
    <location>
        <begin position="6"/>
        <end position="70"/>
    </location>
</feature>
<organism evidence="2 3">
    <name type="scientific">Psychrobacillus psychrotolerans</name>
    <dbReference type="NCBI Taxonomy" id="126156"/>
    <lineage>
        <taxon>Bacteria</taxon>
        <taxon>Bacillati</taxon>
        <taxon>Bacillota</taxon>
        <taxon>Bacilli</taxon>
        <taxon>Bacillales</taxon>
        <taxon>Bacillaceae</taxon>
        <taxon>Psychrobacillus</taxon>
    </lineage>
</organism>
<evidence type="ECO:0000259" key="1">
    <source>
        <dbReference type="Pfam" id="PF07872"/>
    </source>
</evidence>
<dbReference type="EMBL" id="FOXU01000001">
    <property type="protein sequence ID" value="SFQ02493.1"/>
    <property type="molecule type" value="Genomic_DNA"/>
</dbReference>
<dbReference type="Proteomes" id="UP000198734">
    <property type="component" value="Unassembled WGS sequence"/>
</dbReference>
<gene>
    <name evidence="2" type="ORF">SAMN05421670_0669</name>
</gene>
<dbReference type="OrthoDB" id="48766at2"/>
<keyword evidence="3" id="KW-1185">Reference proteome</keyword>
<reference evidence="3" key="1">
    <citation type="submission" date="2016-10" db="EMBL/GenBank/DDBJ databases">
        <authorList>
            <person name="Varghese N."/>
            <person name="Submissions S."/>
        </authorList>
    </citation>
    <scope>NUCLEOTIDE SEQUENCE [LARGE SCALE GENOMIC DNA]</scope>
    <source>
        <strain evidence="3">DSM 11706</strain>
    </source>
</reference>
<dbReference type="RefSeq" id="WP_093534168.1">
    <property type="nucleotide sequence ID" value="NZ_CP183885.1"/>
</dbReference>
<evidence type="ECO:0000313" key="2">
    <source>
        <dbReference type="EMBL" id="SFQ02493.1"/>
    </source>
</evidence>
<dbReference type="Pfam" id="PF07872">
    <property type="entry name" value="DUF1659"/>
    <property type="match status" value="1"/>
</dbReference>
<protein>
    <recommendedName>
        <fullName evidence="1">DUF1659 domain-containing protein</fullName>
    </recommendedName>
</protein>
<accession>A0A1I5V4P0</accession>
<dbReference type="STRING" id="126156.SAMN05421670_0669"/>
<dbReference type="AlphaFoldDB" id="A0A1I5V4P0"/>
<sequence length="71" mass="7990">MANLEYKHAVLRLIFEGGITEEGKMILKSKTYRNVRANVTADQLDTVALTLSSFSERPYIGAEKVETMQVI</sequence>
<evidence type="ECO:0000313" key="3">
    <source>
        <dbReference type="Proteomes" id="UP000198734"/>
    </source>
</evidence>
<proteinExistence type="predicted"/>
<name>A0A1I5V4P0_9BACI</name>